<accession>A0A8X6WB81</accession>
<organism evidence="1 2">
    <name type="scientific">Trichonephila clavipes</name>
    <name type="common">Golden silk orbweaver</name>
    <name type="synonym">Nephila clavipes</name>
    <dbReference type="NCBI Taxonomy" id="2585209"/>
    <lineage>
        <taxon>Eukaryota</taxon>
        <taxon>Metazoa</taxon>
        <taxon>Ecdysozoa</taxon>
        <taxon>Arthropoda</taxon>
        <taxon>Chelicerata</taxon>
        <taxon>Arachnida</taxon>
        <taxon>Araneae</taxon>
        <taxon>Araneomorphae</taxon>
        <taxon>Entelegynae</taxon>
        <taxon>Araneoidea</taxon>
        <taxon>Nephilidae</taxon>
        <taxon>Trichonephila</taxon>
    </lineage>
</organism>
<proteinExistence type="predicted"/>
<protein>
    <submittedName>
        <fullName evidence="1">Uncharacterized protein</fullName>
    </submittedName>
</protein>
<name>A0A8X6WB81_TRICX</name>
<evidence type="ECO:0000313" key="1">
    <source>
        <dbReference type="EMBL" id="GFY31670.1"/>
    </source>
</evidence>
<evidence type="ECO:0000313" key="2">
    <source>
        <dbReference type="Proteomes" id="UP000887159"/>
    </source>
</evidence>
<sequence length="159" mass="18669">MDQLVTVLFTDEYFREQKSPFPMWLRSWRSKHGSTVWLSYIRISPENRRVRFQCCRDHGVRGMDQLVTVLFTDEYFQRTEESVSNVAEIMEIKAWINRKIDILNCIRLYGASDKLFHLRSIHRGRSHSSDASQRKKEDPVATNLLVPHRGRCLGTRGGV</sequence>
<comment type="caution">
    <text evidence="1">The sequence shown here is derived from an EMBL/GenBank/DDBJ whole genome shotgun (WGS) entry which is preliminary data.</text>
</comment>
<gene>
    <name evidence="1" type="ORF">TNCV_4199811</name>
</gene>
<keyword evidence="2" id="KW-1185">Reference proteome</keyword>
<dbReference type="AlphaFoldDB" id="A0A8X6WB81"/>
<reference evidence="1" key="1">
    <citation type="submission" date="2020-08" db="EMBL/GenBank/DDBJ databases">
        <title>Multicomponent nature underlies the extraordinary mechanical properties of spider dragline silk.</title>
        <authorList>
            <person name="Kono N."/>
            <person name="Nakamura H."/>
            <person name="Mori M."/>
            <person name="Yoshida Y."/>
            <person name="Ohtoshi R."/>
            <person name="Malay A.D."/>
            <person name="Moran D.A.P."/>
            <person name="Tomita M."/>
            <person name="Numata K."/>
            <person name="Arakawa K."/>
        </authorList>
    </citation>
    <scope>NUCLEOTIDE SEQUENCE</scope>
</reference>
<dbReference type="EMBL" id="BMAU01021400">
    <property type="protein sequence ID" value="GFY31670.1"/>
    <property type="molecule type" value="Genomic_DNA"/>
</dbReference>
<dbReference type="Proteomes" id="UP000887159">
    <property type="component" value="Unassembled WGS sequence"/>
</dbReference>